<dbReference type="Proteomes" id="UP000287166">
    <property type="component" value="Unassembled WGS sequence"/>
</dbReference>
<evidence type="ECO:0000313" key="2">
    <source>
        <dbReference type="Proteomes" id="UP000287166"/>
    </source>
</evidence>
<dbReference type="EMBL" id="BFAD01000014">
    <property type="protein sequence ID" value="GBE88840.1"/>
    <property type="molecule type" value="Genomic_DNA"/>
</dbReference>
<comment type="caution">
    <text evidence="1">The sequence shown here is derived from an EMBL/GenBank/DDBJ whole genome shotgun (WGS) entry which is preliminary data.</text>
</comment>
<dbReference type="STRING" id="139825.A0A401H3A8"/>
<proteinExistence type="predicted"/>
<protein>
    <submittedName>
        <fullName evidence="1">Uncharacterized protein</fullName>
    </submittedName>
</protein>
<dbReference type="AlphaFoldDB" id="A0A401H3A8"/>
<dbReference type="RefSeq" id="XP_027619753.1">
    <property type="nucleotide sequence ID" value="XM_027763952.1"/>
</dbReference>
<name>A0A401H3A8_9APHY</name>
<organism evidence="1 2">
    <name type="scientific">Sparassis crispa</name>
    <dbReference type="NCBI Taxonomy" id="139825"/>
    <lineage>
        <taxon>Eukaryota</taxon>
        <taxon>Fungi</taxon>
        <taxon>Dikarya</taxon>
        <taxon>Basidiomycota</taxon>
        <taxon>Agaricomycotina</taxon>
        <taxon>Agaricomycetes</taxon>
        <taxon>Polyporales</taxon>
        <taxon>Sparassidaceae</taxon>
        <taxon>Sparassis</taxon>
    </lineage>
</organism>
<keyword evidence="2" id="KW-1185">Reference proteome</keyword>
<evidence type="ECO:0000313" key="1">
    <source>
        <dbReference type="EMBL" id="GBE88840.1"/>
    </source>
</evidence>
<gene>
    <name evidence="1" type="ORF">SCP_1402480</name>
</gene>
<reference evidence="1 2" key="1">
    <citation type="journal article" date="2018" name="Sci. Rep.">
        <title>Genome sequence of the cauliflower mushroom Sparassis crispa (Hanabiratake) and its association with beneficial usage.</title>
        <authorList>
            <person name="Kiyama R."/>
            <person name="Furutani Y."/>
            <person name="Kawaguchi K."/>
            <person name="Nakanishi T."/>
        </authorList>
    </citation>
    <scope>NUCLEOTIDE SEQUENCE [LARGE SCALE GENOMIC DNA]</scope>
</reference>
<sequence length="215" mass="23648">MTSHLADDQLRSQITASICKDLHHASNSDEVKDITNFHDWKAKLIQIDTACMHERTRILCITNSCPKQAPSFTSSSSAAPMKPHAHLPPLTNEECKLLKDNDGCFKCRTFFVPKKHCTDTCNNDYPNPATYHTLTESDLSTVRHNKENAVQMGNTSRPVTAITVDEDNHVAYNVAAVNLDSPPLAATSSILGTDSKSEGSEYIIATTCHTPHSLI</sequence>
<accession>A0A401H3A8</accession>
<dbReference type="GeneID" id="38785757"/>
<dbReference type="InParanoid" id="A0A401H3A8"/>
<dbReference type="OrthoDB" id="2801433at2759"/>